<dbReference type="KEGG" id="acht:bsdcttw_09720"/>
<evidence type="ECO:0008006" key="4">
    <source>
        <dbReference type="Google" id="ProtNLM"/>
    </source>
</evidence>
<reference evidence="2 3" key="2">
    <citation type="submission" date="2020-08" db="EMBL/GenBank/DDBJ databases">
        <authorList>
            <person name="Ueki A."/>
            <person name="Tonouchi A."/>
        </authorList>
    </citation>
    <scope>NUCLEOTIDE SEQUENCE [LARGE SCALE GENOMIC DNA]</scope>
    <source>
        <strain evidence="2 3">CTTW</strain>
    </source>
</reference>
<dbReference type="Proteomes" id="UP000515703">
    <property type="component" value="Chromosome"/>
</dbReference>
<name>A0A7I8DKW8_9FIRM</name>
<sequence>MLKKRKEVFKFTGRSHSVKGIAAAVIGGLGTAGLLVLFILSSVYRGEGSILLGAAGMIVFVLTITGFILGVRACMEKEIYYTAPITGMVINGILSIVLFILYITGLFL</sequence>
<evidence type="ECO:0000313" key="2">
    <source>
        <dbReference type="EMBL" id="BCJ97931.1"/>
    </source>
</evidence>
<keyword evidence="1" id="KW-0472">Membrane</keyword>
<keyword evidence="1" id="KW-1133">Transmembrane helix</keyword>
<reference evidence="2 3" key="1">
    <citation type="submission" date="2020-08" db="EMBL/GenBank/DDBJ databases">
        <title>Draft genome sequencing of an Anaerocolumna strain isolated from anoxic soil subjected to BSD treatment.</title>
        <authorList>
            <person name="Uek A."/>
            <person name="Tonouchi A."/>
        </authorList>
    </citation>
    <scope>NUCLEOTIDE SEQUENCE [LARGE SCALE GENOMIC DNA]</scope>
    <source>
        <strain evidence="2 3">CTTW</strain>
    </source>
</reference>
<organism evidence="2 3">
    <name type="scientific">Anaerocolumna chitinilytica</name>
    <dbReference type="NCBI Taxonomy" id="1727145"/>
    <lineage>
        <taxon>Bacteria</taxon>
        <taxon>Bacillati</taxon>
        <taxon>Bacillota</taxon>
        <taxon>Clostridia</taxon>
        <taxon>Lachnospirales</taxon>
        <taxon>Lachnospiraceae</taxon>
        <taxon>Anaerocolumna</taxon>
    </lineage>
</organism>
<gene>
    <name evidence="2" type="ORF">bsdcttw_09720</name>
</gene>
<dbReference type="AlphaFoldDB" id="A0A7I8DKW8"/>
<keyword evidence="1" id="KW-0812">Transmembrane</keyword>
<feature type="transmembrane region" description="Helical" evidence="1">
    <location>
        <begin position="21"/>
        <end position="44"/>
    </location>
</feature>
<protein>
    <recommendedName>
        <fullName evidence="4">DUF4190 domain-containing protein</fullName>
    </recommendedName>
</protein>
<dbReference type="EMBL" id="AP023368">
    <property type="protein sequence ID" value="BCJ97931.1"/>
    <property type="molecule type" value="Genomic_DNA"/>
</dbReference>
<dbReference type="RefSeq" id="WP_185258301.1">
    <property type="nucleotide sequence ID" value="NZ_AP023368.1"/>
</dbReference>
<feature type="transmembrane region" description="Helical" evidence="1">
    <location>
        <begin position="83"/>
        <end position="103"/>
    </location>
</feature>
<evidence type="ECO:0000313" key="3">
    <source>
        <dbReference type="Proteomes" id="UP000515703"/>
    </source>
</evidence>
<accession>A0A7I8DKW8</accession>
<feature type="transmembrane region" description="Helical" evidence="1">
    <location>
        <begin position="50"/>
        <end position="71"/>
    </location>
</feature>
<keyword evidence="3" id="KW-1185">Reference proteome</keyword>
<dbReference type="Pfam" id="PF19639">
    <property type="entry name" value="DUF6142"/>
    <property type="match status" value="1"/>
</dbReference>
<dbReference type="InterPro" id="IPR046140">
    <property type="entry name" value="DUF6142"/>
</dbReference>
<proteinExistence type="predicted"/>
<evidence type="ECO:0000256" key="1">
    <source>
        <dbReference type="SAM" id="Phobius"/>
    </source>
</evidence>